<dbReference type="Gene3D" id="2.60.120.620">
    <property type="entry name" value="q2cbj1_9rhob like domain"/>
    <property type="match status" value="1"/>
</dbReference>
<dbReference type="InterPro" id="IPR044862">
    <property type="entry name" value="Pro_4_hyd_alph_FE2OG_OXY"/>
</dbReference>
<reference evidence="3" key="1">
    <citation type="journal article" date="2019" name="Int. J. Syst. Evol. Microbiol.">
        <title>The Global Catalogue of Microorganisms (GCM) 10K type strain sequencing project: providing services to taxonomists for standard genome sequencing and annotation.</title>
        <authorList>
            <consortium name="The Broad Institute Genomics Platform"/>
            <consortium name="The Broad Institute Genome Sequencing Center for Infectious Disease"/>
            <person name="Wu L."/>
            <person name="Ma J."/>
        </authorList>
    </citation>
    <scope>NUCLEOTIDE SEQUENCE [LARGE SCALE GENOMIC DNA]</scope>
    <source>
        <strain evidence="3">KCTC 42953</strain>
    </source>
</reference>
<dbReference type="Proteomes" id="UP001595533">
    <property type="component" value="Unassembled WGS sequence"/>
</dbReference>
<evidence type="ECO:0000313" key="3">
    <source>
        <dbReference type="Proteomes" id="UP001595533"/>
    </source>
</evidence>
<feature type="domain" description="Prolyl 4-hydroxylase alpha subunit Fe(2+) 2OG dioxygenase" evidence="1">
    <location>
        <begin position="140"/>
        <end position="233"/>
    </location>
</feature>
<protein>
    <submittedName>
        <fullName evidence="2">2OG-Fe(II) oxygenase</fullName>
    </submittedName>
</protein>
<evidence type="ECO:0000259" key="1">
    <source>
        <dbReference type="Pfam" id="PF13640"/>
    </source>
</evidence>
<name>A0ABV7J9U5_9GAMM</name>
<gene>
    <name evidence="2" type="ORF">ACFODZ_11655</name>
</gene>
<sequence>MLLSFLKYRKALRYLSENQSYLPLKFMADHVQDWHSEYINGSPFPHIAIDDFFAPEVLDVVEREFAEPEQQEDWTQFRNVVEWHKNGTSHDSMIPMFTRHLIYELNARPFLSFLEKLTGIPDLLPDPDLVGGGLHSVLPRGRLEVHADFNAHPRTQFTRRINVLIYLNKKWLPEYGGNLELWNHDISRMEVEIEPIFNRISVFNTDENSFHGHPKPLNCPEDRQRKSIAMYYYTRNIPEKIHSTVYKISPAKSRP</sequence>
<comment type="caution">
    <text evidence="2">The sequence shown here is derived from an EMBL/GenBank/DDBJ whole genome shotgun (WGS) entry which is preliminary data.</text>
</comment>
<accession>A0ABV7J9U5</accession>
<evidence type="ECO:0000313" key="2">
    <source>
        <dbReference type="EMBL" id="MFC3194896.1"/>
    </source>
</evidence>
<keyword evidence="3" id="KW-1185">Reference proteome</keyword>
<organism evidence="2 3">
    <name type="scientific">Marinicella sediminis</name>
    <dbReference type="NCBI Taxonomy" id="1792834"/>
    <lineage>
        <taxon>Bacteria</taxon>
        <taxon>Pseudomonadati</taxon>
        <taxon>Pseudomonadota</taxon>
        <taxon>Gammaproteobacteria</taxon>
        <taxon>Lysobacterales</taxon>
        <taxon>Marinicellaceae</taxon>
        <taxon>Marinicella</taxon>
    </lineage>
</organism>
<dbReference type="EMBL" id="JBHRTS010000006">
    <property type="protein sequence ID" value="MFC3194896.1"/>
    <property type="molecule type" value="Genomic_DNA"/>
</dbReference>
<proteinExistence type="predicted"/>
<dbReference type="RefSeq" id="WP_077411855.1">
    <property type="nucleotide sequence ID" value="NZ_JBHRTS010000006.1"/>
</dbReference>
<dbReference type="Pfam" id="PF13640">
    <property type="entry name" value="2OG-FeII_Oxy_3"/>
    <property type="match status" value="1"/>
</dbReference>